<name>A0A1Q9C4W1_SYMMI</name>
<feature type="compositionally biased region" description="Acidic residues" evidence="1">
    <location>
        <begin position="429"/>
        <end position="453"/>
    </location>
</feature>
<proteinExistence type="predicted"/>
<sequence length="760" mass="84309">MNFTQADWKKHVANNHVPHRRDCAVRLGPHRGVVHLDVYCIKADIAGTIRVTGKDPESRSLAVSYRCPRLRKRKMELKGPESLRPKLSRLQNLEGFAKELIEDDWDFDEALWVLEEEEEEEEEEDGLSENIFFGSCGFQTRKKVSSCAYSGLTTGTRVTRARFTSHTPQAELLLDGLQEPLRVVHTVDPRDADQCIEKRMLSIHTKIGVIENAALRLPPAEVCSGGFVLSQQAYAEELLRVNHVKPTALGKVACQRELVFFDTILTDEFPSEETVRTTQSLTGEILWISLCTWPDLAFAACVFASLSTKALQRAIRIAEKALAYVLRTTALALTGDVDETGLIAYSDASYAPEGNRSHTGWVVFFHGIEQLKDILDEWSRGRPDGSEISRVAIIRTEKVQILKDILASWEDGGEESDASELSDSAPSDSGDDGSDAASVDEGDAAEGEPELDQPSEPKNKKTRPPVPVFEEPAAMAEGSPDELTALELQEVEAEAPPEDDDMDHGRSSEQDSFRGEMQRSHRNRKRRKTLAAVAVAVVVVAVEGDEAASGCKSLKEGIKYGPMLPKLEKYKVMPYWNRREVGVCLKPTTEAMLCELMVSRILELAAIWGLLEHGTARLTEAQDCSEALTVGTSVASQSTNDDKDLSFSCIISRREAIHAEISAGEEAASSQSVAAAPRRAHGECATRCIRWIEDGSVEHPELMAFIHWLRWRMSRSYGIFIRRCFGAEAQEEDEDEEEGGEPPEPAEDGDLEEVRAEDRE</sequence>
<feature type="region of interest" description="Disordered" evidence="1">
    <location>
        <begin position="728"/>
        <end position="760"/>
    </location>
</feature>
<feature type="compositionally biased region" description="Acidic residues" evidence="1">
    <location>
        <begin position="729"/>
        <end position="751"/>
    </location>
</feature>
<feature type="compositionally biased region" description="Acidic residues" evidence="1">
    <location>
        <begin position="411"/>
        <end position="420"/>
    </location>
</feature>
<feature type="region of interest" description="Disordered" evidence="1">
    <location>
        <begin position="411"/>
        <end position="466"/>
    </location>
</feature>
<accession>A0A1Q9C4W1</accession>
<organism evidence="2 3">
    <name type="scientific">Symbiodinium microadriaticum</name>
    <name type="common">Dinoflagellate</name>
    <name type="synonym">Zooxanthella microadriatica</name>
    <dbReference type="NCBI Taxonomy" id="2951"/>
    <lineage>
        <taxon>Eukaryota</taxon>
        <taxon>Sar</taxon>
        <taxon>Alveolata</taxon>
        <taxon>Dinophyceae</taxon>
        <taxon>Suessiales</taxon>
        <taxon>Symbiodiniaceae</taxon>
        <taxon>Symbiodinium</taxon>
    </lineage>
</organism>
<feature type="region of interest" description="Disordered" evidence="1">
    <location>
        <begin position="493"/>
        <end position="525"/>
    </location>
</feature>
<dbReference type="EMBL" id="LSRX01001686">
    <property type="protein sequence ID" value="OLP77950.1"/>
    <property type="molecule type" value="Genomic_DNA"/>
</dbReference>
<evidence type="ECO:0000313" key="2">
    <source>
        <dbReference type="EMBL" id="OLP77950.1"/>
    </source>
</evidence>
<feature type="compositionally biased region" description="Basic and acidic residues" evidence="1">
    <location>
        <begin position="503"/>
        <end position="519"/>
    </location>
</feature>
<protein>
    <submittedName>
        <fullName evidence="2">Uncharacterized protein</fullName>
    </submittedName>
</protein>
<dbReference type="Proteomes" id="UP000186817">
    <property type="component" value="Unassembled WGS sequence"/>
</dbReference>
<dbReference type="AlphaFoldDB" id="A0A1Q9C4W1"/>
<evidence type="ECO:0000313" key="3">
    <source>
        <dbReference type="Proteomes" id="UP000186817"/>
    </source>
</evidence>
<feature type="compositionally biased region" description="Acidic residues" evidence="1">
    <location>
        <begin position="493"/>
        <end position="502"/>
    </location>
</feature>
<evidence type="ECO:0000256" key="1">
    <source>
        <dbReference type="SAM" id="MobiDB-lite"/>
    </source>
</evidence>
<keyword evidence="3" id="KW-1185">Reference proteome</keyword>
<comment type="caution">
    <text evidence="2">The sequence shown here is derived from an EMBL/GenBank/DDBJ whole genome shotgun (WGS) entry which is preliminary data.</text>
</comment>
<reference evidence="2 3" key="1">
    <citation type="submission" date="2016-02" db="EMBL/GenBank/DDBJ databases">
        <title>Genome analysis of coral dinoflagellate symbionts highlights evolutionary adaptations to a symbiotic lifestyle.</title>
        <authorList>
            <person name="Aranda M."/>
            <person name="Li Y."/>
            <person name="Liew Y.J."/>
            <person name="Baumgarten S."/>
            <person name="Simakov O."/>
            <person name="Wilson M."/>
            <person name="Piel J."/>
            <person name="Ashoor H."/>
            <person name="Bougouffa S."/>
            <person name="Bajic V.B."/>
            <person name="Ryu T."/>
            <person name="Ravasi T."/>
            <person name="Bayer T."/>
            <person name="Micklem G."/>
            <person name="Kim H."/>
            <person name="Bhak J."/>
            <person name="Lajeunesse T.C."/>
            <person name="Voolstra C.R."/>
        </authorList>
    </citation>
    <scope>NUCLEOTIDE SEQUENCE [LARGE SCALE GENOMIC DNA]</scope>
    <source>
        <strain evidence="2 3">CCMP2467</strain>
    </source>
</reference>
<gene>
    <name evidence="2" type="ORF">AK812_SmicGene41930</name>
</gene>